<dbReference type="Gene3D" id="6.10.340.10">
    <property type="match status" value="1"/>
</dbReference>
<dbReference type="PANTHER" id="PTHR32089">
    <property type="entry name" value="METHYL-ACCEPTING CHEMOTAXIS PROTEIN MCPB"/>
    <property type="match status" value="1"/>
</dbReference>
<dbReference type="PANTHER" id="PTHR32089:SF112">
    <property type="entry name" value="LYSOZYME-LIKE PROTEIN-RELATED"/>
    <property type="match status" value="1"/>
</dbReference>
<evidence type="ECO:0000259" key="5">
    <source>
        <dbReference type="PROSITE" id="PS50885"/>
    </source>
</evidence>
<feature type="domain" description="HAMP" evidence="5">
    <location>
        <begin position="213"/>
        <end position="266"/>
    </location>
</feature>
<dbReference type="Pfam" id="PF00015">
    <property type="entry name" value="MCPsignal"/>
    <property type="match status" value="1"/>
</dbReference>
<dbReference type="InterPro" id="IPR004089">
    <property type="entry name" value="MCPsignal_dom"/>
</dbReference>
<keyword evidence="3" id="KW-0812">Transmembrane</keyword>
<evidence type="ECO:0000313" key="6">
    <source>
        <dbReference type="EMBL" id="OIQ94764.1"/>
    </source>
</evidence>
<dbReference type="EMBL" id="MLJW01000179">
    <property type="protein sequence ID" value="OIQ94764.1"/>
    <property type="molecule type" value="Genomic_DNA"/>
</dbReference>
<dbReference type="AlphaFoldDB" id="A0A1J5RRQ6"/>
<dbReference type="GO" id="GO:0004888">
    <property type="term" value="F:transmembrane signaling receptor activity"/>
    <property type="evidence" value="ECO:0007669"/>
    <property type="project" value="InterPro"/>
</dbReference>
<dbReference type="GO" id="GO:0007165">
    <property type="term" value="P:signal transduction"/>
    <property type="evidence" value="ECO:0007669"/>
    <property type="project" value="UniProtKB-KW"/>
</dbReference>
<proteinExistence type="inferred from homology"/>
<dbReference type="Gene3D" id="1.10.287.950">
    <property type="entry name" value="Methyl-accepting chemotaxis protein"/>
    <property type="match status" value="1"/>
</dbReference>
<name>A0A1J5RRQ6_9ZZZZ</name>
<gene>
    <name evidence="6" type="primary">pctC_9</name>
    <name evidence="6" type="ORF">GALL_232190</name>
</gene>
<evidence type="ECO:0000256" key="1">
    <source>
        <dbReference type="ARBA" id="ARBA00023224"/>
    </source>
</evidence>
<feature type="domain" description="Methyl-accepting transducer" evidence="4">
    <location>
        <begin position="306"/>
        <end position="542"/>
    </location>
</feature>
<sequence length="562" mass="57805">MDNIKIKYKVLVVVAIMGAVAIASALYFALSMRATNSAFSALIAGREQAAIDSARASRDIRYFLESAFSLAFETSADADARLLQQTRDSQGAYLARLRGLEPLVPGHKADIETLLDLANTGFVQCDAAIKQAAAALDAKTILAAGQALKTTCEANMQPLLQKQAVLTDALSHEADSQSAALIDSASTAVNTASALVAVGLVLGAVLAWWIASVKIVAPLVALSGVMGRLAGNDLAVDIIGRSRRDEVGDMARTVEIFKENGIERARMAEQEKLEQSRREARGKAIERLTSAFDKGVAAMLDTVAGASTELEATAAAMANGAEQTTRQATTVASATEQASNAVQTVASAAEELSASIQEIGRQVTEASSVAMAASEDANKTNATVQELAGMAAKIGDVVNLINDIASQTNLLALNATIEAARAGEAGKGFAVVAGEVKNLANQTARATGEISQQISAVQGQTQTVVAAIGGIVKRIGEISHISTAIASAVEEQSAATAEIAGNITQAAQGTDLVSASIGGVNEAATATGAASQQVLVSAKSLSSEAEQLRAMVSTFLHDVRAA</sequence>
<keyword evidence="3" id="KW-0472">Membrane</keyword>
<reference evidence="6" key="1">
    <citation type="submission" date="2016-10" db="EMBL/GenBank/DDBJ databases">
        <title>Sequence of Gallionella enrichment culture.</title>
        <authorList>
            <person name="Poehlein A."/>
            <person name="Muehling M."/>
            <person name="Daniel R."/>
        </authorList>
    </citation>
    <scope>NUCLEOTIDE SEQUENCE</scope>
</reference>
<evidence type="ECO:0000259" key="4">
    <source>
        <dbReference type="PROSITE" id="PS50111"/>
    </source>
</evidence>
<evidence type="ECO:0000256" key="3">
    <source>
        <dbReference type="SAM" id="Phobius"/>
    </source>
</evidence>
<dbReference type="PROSITE" id="PS50111">
    <property type="entry name" value="CHEMOTAXIS_TRANSDUC_2"/>
    <property type="match status" value="1"/>
</dbReference>
<dbReference type="SUPFAM" id="SSF58104">
    <property type="entry name" value="Methyl-accepting chemotaxis protein (MCP) signaling domain"/>
    <property type="match status" value="1"/>
</dbReference>
<keyword evidence="3" id="KW-1133">Transmembrane helix</keyword>
<comment type="similarity">
    <text evidence="2">Belongs to the methyl-accepting chemotaxis (MCP) protein family.</text>
</comment>
<dbReference type="PROSITE" id="PS50885">
    <property type="entry name" value="HAMP"/>
    <property type="match status" value="1"/>
</dbReference>
<accession>A0A1J5RRQ6</accession>
<dbReference type="InterPro" id="IPR004090">
    <property type="entry name" value="Chemotax_Me-accpt_rcpt"/>
</dbReference>
<dbReference type="InterPro" id="IPR003660">
    <property type="entry name" value="HAMP_dom"/>
</dbReference>
<comment type="caution">
    <text evidence="6">The sequence shown here is derived from an EMBL/GenBank/DDBJ whole genome shotgun (WGS) entry which is preliminary data.</text>
</comment>
<dbReference type="GO" id="GO:0016020">
    <property type="term" value="C:membrane"/>
    <property type="evidence" value="ECO:0007669"/>
    <property type="project" value="InterPro"/>
</dbReference>
<dbReference type="SMART" id="SM00283">
    <property type="entry name" value="MA"/>
    <property type="match status" value="1"/>
</dbReference>
<dbReference type="GO" id="GO:0006935">
    <property type="term" value="P:chemotaxis"/>
    <property type="evidence" value="ECO:0007669"/>
    <property type="project" value="InterPro"/>
</dbReference>
<feature type="transmembrane region" description="Helical" evidence="3">
    <location>
        <begin position="192"/>
        <end position="211"/>
    </location>
</feature>
<keyword evidence="1" id="KW-0807">Transducer</keyword>
<feature type="transmembrane region" description="Helical" evidence="3">
    <location>
        <begin position="6"/>
        <end position="30"/>
    </location>
</feature>
<dbReference type="PRINTS" id="PR00260">
    <property type="entry name" value="CHEMTRNSDUCR"/>
</dbReference>
<evidence type="ECO:0000256" key="2">
    <source>
        <dbReference type="ARBA" id="ARBA00029447"/>
    </source>
</evidence>
<protein>
    <submittedName>
        <fullName evidence="6">Methyl-accepting chemotaxis protein PctC</fullName>
    </submittedName>
</protein>
<dbReference type="Pfam" id="PF00672">
    <property type="entry name" value="HAMP"/>
    <property type="match status" value="1"/>
</dbReference>
<organism evidence="6">
    <name type="scientific">mine drainage metagenome</name>
    <dbReference type="NCBI Taxonomy" id="410659"/>
    <lineage>
        <taxon>unclassified sequences</taxon>
        <taxon>metagenomes</taxon>
        <taxon>ecological metagenomes</taxon>
    </lineage>
</organism>
<dbReference type="SMART" id="SM00304">
    <property type="entry name" value="HAMP"/>
    <property type="match status" value="1"/>
</dbReference>